<gene>
    <name evidence="1" type="ORF">M0M57_08205</name>
</gene>
<name>A0ABY4KJ21_9FLAO</name>
<dbReference type="RefSeq" id="WP_248436694.1">
    <property type="nucleotide sequence ID" value="NZ_CP096205.1"/>
</dbReference>
<organism evidence="1 2">
    <name type="scientific">Flavobacterium azooxidireducens</name>
    <dbReference type="NCBI Taxonomy" id="1871076"/>
    <lineage>
        <taxon>Bacteria</taxon>
        <taxon>Pseudomonadati</taxon>
        <taxon>Bacteroidota</taxon>
        <taxon>Flavobacteriia</taxon>
        <taxon>Flavobacteriales</taxon>
        <taxon>Flavobacteriaceae</taxon>
        <taxon>Flavobacterium</taxon>
    </lineage>
</organism>
<dbReference type="PROSITE" id="PS51257">
    <property type="entry name" value="PROKAR_LIPOPROTEIN"/>
    <property type="match status" value="1"/>
</dbReference>
<protein>
    <recommendedName>
        <fullName evidence="3">Gliding motility lipoprotein GldD</fullName>
    </recommendedName>
</protein>
<evidence type="ECO:0008006" key="3">
    <source>
        <dbReference type="Google" id="ProtNLM"/>
    </source>
</evidence>
<evidence type="ECO:0000313" key="2">
    <source>
        <dbReference type="Proteomes" id="UP000830583"/>
    </source>
</evidence>
<dbReference type="EMBL" id="CP096205">
    <property type="protein sequence ID" value="UPQ80810.1"/>
    <property type="molecule type" value="Genomic_DNA"/>
</dbReference>
<keyword evidence="2" id="KW-1185">Reference proteome</keyword>
<dbReference type="Proteomes" id="UP000830583">
    <property type="component" value="Chromosome"/>
</dbReference>
<dbReference type="Gene3D" id="3.40.1000.10">
    <property type="entry name" value="Mog1/PsbP, alpha/beta/alpha sandwich"/>
    <property type="match status" value="1"/>
</dbReference>
<accession>A0ABY4KJ21</accession>
<sequence length="189" mass="21761">MKTIKISCYLLISFLIVSCTNEEIQSIKIKGQYEIELPKTLSKADNLHEDASLQYQNLFSEFYTIVIDEPISDFNDLVTQDEYLAESYKPNLTGYSNLLKDNLSVTIKNGKFSNFEDTKINGMDAKLMNVSGTVDGIDVYYQFGFIKGLEKYYQIVNWTELKRKEDHSAAMAKIISSFKELNRTKKKIQ</sequence>
<evidence type="ECO:0000313" key="1">
    <source>
        <dbReference type="EMBL" id="UPQ80810.1"/>
    </source>
</evidence>
<reference evidence="1" key="1">
    <citation type="submission" date="2022-04" db="EMBL/GenBank/DDBJ databases">
        <title>Consumption of N2O by Flavobacterium azooxidireducens sp. nov. isolated from Decomposing Leaf Litter of Phragmites australis (Cav.).</title>
        <authorList>
            <person name="Behrendt U."/>
            <person name="Spanner T."/>
            <person name="Augustin J."/>
            <person name="Horn M.A."/>
            <person name="Kolb S."/>
            <person name="Ulrich A."/>
        </authorList>
    </citation>
    <scope>NUCLEOTIDE SEQUENCE</scope>
    <source>
        <strain evidence="1">IGB 4-14</strain>
    </source>
</reference>
<proteinExistence type="predicted"/>